<dbReference type="InterPro" id="IPR036480">
    <property type="entry name" value="CarbP_synth_ssu_N_sf"/>
</dbReference>
<dbReference type="GO" id="GO:0004359">
    <property type="term" value="F:glutaminase activity"/>
    <property type="evidence" value="ECO:0007669"/>
    <property type="project" value="RHEA"/>
</dbReference>
<evidence type="ECO:0000256" key="12">
    <source>
        <dbReference type="ARBA" id="ARBA00049285"/>
    </source>
</evidence>
<evidence type="ECO:0000256" key="4">
    <source>
        <dbReference type="ARBA" id="ARBA00012738"/>
    </source>
</evidence>
<evidence type="ECO:0000256" key="9">
    <source>
        <dbReference type="ARBA" id="ARBA00022975"/>
    </source>
</evidence>
<dbReference type="Gene3D" id="3.50.30.20">
    <property type="entry name" value="Carbamoyl-phosphate synthase small subunit, N-terminal domain"/>
    <property type="match status" value="1"/>
</dbReference>
<keyword evidence="7" id="KW-0067">ATP-binding</keyword>
<dbReference type="Gene3D" id="3.40.50.880">
    <property type="match status" value="1"/>
</dbReference>
<dbReference type="SUPFAM" id="SSF52021">
    <property type="entry name" value="Carbamoyl phosphate synthetase, small subunit N-terminal domain"/>
    <property type="match status" value="1"/>
</dbReference>
<name>A0A3B1DKW9_9ZZZZ</name>
<evidence type="ECO:0000256" key="3">
    <source>
        <dbReference type="ARBA" id="ARBA00007800"/>
    </source>
</evidence>
<dbReference type="InterPro" id="IPR017926">
    <property type="entry name" value="GATASE"/>
</dbReference>
<dbReference type="GO" id="GO:0005524">
    <property type="term" value="F:ATP binding"/>
    <property type="evidence" value="ECO:0007669"/>
    <property type="project" value="UniProtKB-KW"/>
</dbReference>
<dbReference type="EC" id="6.3.5.5" evidence="4"/>
<comment type="catalytic activity">
    <reaction evidence="11">
        <text>hydrogencarbonate + L-glutamine + 2 ATP + H2O = carbamoyl phosphate + L-glutamate + 2 ADP + phosphate + 2 H(+)</text>
        <dbReference type="Rhea" id="RHEA:18633"/>
        <dbReference type="ChEBI" id="CHEBI:15377"/>
        <dbReference type="ChEBI" id="CHEBI:15378"/>
        <dbReference type="ChEBI" id="CHEBI:17544"/>
        <dbReference type="ChEBI" id="CHEBI:29985"/>
        <dbReference type="ChEBI" id="CHEBI:30616"/>
        <dbReference type="ChEBI" id="CHEBI:43474"/>
        <dbReference type="ChEBI" id="CHEBI:58228"/>
        <dbReference type="ChEBI" id="CHEBI:58359"/>
        <dbReference type="ChEBI" id="CHEBI:456216"/>
        <dbReference type="EC" id="6.3.5.5"/>
    </reaction>
</comment>
<evidence type="ECO:0000256" key="5">
    <source>
        <dbReference type="ARBA" id="ARBA00022598"/>
    </source>
</evidence>
<dbReference type="InterPro" id="IPR002474">
    <property type="entry name" value="CarbamoylP_synth_ssu_N"/>
</dbReference>
<reference evidence="14" key="1">
    <citation type="submission" date="2018-06" db="EMBL/GenBank/DDBJ databases">
        <authorList>
            <person name="Zhirakovskaya E."/>
        </authorList>
    </citation>
    <scope>NUCLEOTIDE SEQUENCE</scope>
</reference>
<evidence type="ECO:0000256" key="10">
    <source>
        <dbReference type="ARBA" id="ARBA00044340"/>
    </source>
</evidence>
<dbReference type="PROSITE" id="PS51273">
    <property type="entry name" value="GATASE_TYPE_1"/>
    <property type="match status" value="1"/>
</dbReference>
<keyword evidence="9" id="KW-0665">Pyrimidine biosynthesis</keyword>
<dbReference type="NCBIfam" id="TIGR01368">
    <property type="entry name" value="CPSaseIIsmall"/>
    <property type="match status" value="1"/>
</dbReference>
<dbReference type="CDD" id="cd01744">
    <property type="entry name" value="GATase1_CPSase"/>
    <property type="match status" value="1"/>
</dbReference>
<dbReference type="PANTHER" id="PTHR43418:SF7">
    <property type="entry name" value="CARBAMOYL-PHOSPHATE SYNTHASE SMALL CHAIN"/>
    <property type="match status" value="1"/>
</dbReference>
<dbReference type="PRINTS" id="PR00096">
    <property type="entry name" value="GATASE"/>
</dbReference>
<comment type="catalytic activity">
    <reaction evidence="12">
        <text>L-glutamine + H2O = L-glutamate + NH4(+)</text>
        <dbReference type="Rhea" id="RHEA:15889"/>
        <dbReference type="ChEBI" id="CHEBI:15377"/>
        <dbReference type="ChEBI" id="CHEBI:28938"/>
        <dbReference type="ChEBI" id="CHEBI:29985"/>
        <dbReference type="ChEBI" id="CHEBI:58359"/>
    </reaction>
</comment>
<dbReference type="EMBL" id="UOGJ01000107">
    <property type="protein sequence ID" value="VAX36694.1"/>
    <property type="molecule type" value="Genomic_DNA"/>
</dbReference>
<protein>
    <recommendedName>
        <fullName evidence="4">carbamoyl-phosphate synthase (glutamine-hydrolyzing)</fullName>
        <ecNumber evidence="4">6.3.5.5</ecNumber>
    </recommendedName>
    <alternativeName>
        <fullName evidence="10">Arginine-specific carbamoyl phosphate synthetase, glutamine chain</fullName>
    </alternativeName>
</protein>
<dbReference type="FunFam" id="3.50.30.20:FF:000001">
    <property type="entry name" value="Carbamoyl-phosphate synthase small chain"/>
    <property type="match status" value="1"/>
</dbReference>
<proteinExistence type="inferred from homology"/>
<feature type="domain" description="Carbamoyl-phosphate synthase small subunit N-terminal" evidence="13">
    <location>
        <begin position="23"/>
        <end position="153"/>
    </location>
</feature>
<gene>
    <name evidence="14" type="ORF">MNBD_UNCLBAC01-1246</name>
</gene>
<keyword evidence="8" id="KW-0315">Glutamine amidotransferase</keyword>
<dbReference type="GO" id="GO:0004088">
    <property type="term" value="F:carbamoyl-phosphate synthase (glutamine-hydrolyzing) activity"/>
    <property type="evidence" value="ECO:0007669"/>
    <property type="project" value="UniProtKB-EC"/>
</dbReference>
<dbReference type="GO" id="GO:0006221">
    <property type="term" value="P:pyrimidine nucleotide biosynthetic process"/>
    <property type="evidence" value="ECO:0007669"/>
    <property type="project" value="UniProtKB-KW"/>
</dbReference>
<dbReference type="InterPro" id="IPR050472">
    <property type="entry name" value="Anth_synth/Amidotransfase"/>
</dbReference>
<comment type="pathway">
    <text evidence="2">Amino-acid biosynthesis; L-arginine biosynthesis; carbamoyl phosphate from bicarbonate: step 1/1.</text>
</comment>
<evidence type="ECO:0000259" key="13">
    <source>
        <dbReference type="SMART" id="SM01097"/>
    </source>
</evidence>
<evidence type="ECO:0000256" key="1">
    <source>
        <dbReference type="ARBA" id="ARBA00004812"/>
    </source>
</evidence>
<dbReference type="InterPro" id="IPR029062">
    <property type="entry name" value="Class_I_gatase-like"/>
</dbReference>
<dbReference type="PANTHER" id="PTHR43418">
    <property type="entry name" value="MULTIFUNCTIONAL TRYPTOPHAN BIOSYNTHESIS PROTEIN-RELATED"/>
    <property type="match status" value="1"/>
</dbReference>
<dbReference type="PRINTS" id="PR00099">
    <property type="entry name" value="CPSGATASE"/>
</dbReference>
<dbReference type="GO" id="GO:0006207">
    <property type="term" value="P:'de novo' pyrimidine nucleobase biosynthetic process"/>
    <property type="evidence" value="ECO:0007669"/>
    <property type="project" value="InterPro"/>
</dbReference>
<dbReference type="InterPro" id="IPR035686">
    <property type="entry name" value="CPSase_GATase1"/>
</dbReference>
<dbReference type="Pfam" id="PF00117">
    <property type="entry name" value="GATase"/>
    <property type="match status" value="1"/>
</dbReference>
<dbReference type="NCBIfam" id="NF009475">
    <property type="entry name" value="PRK12838.1"/>
    <property type="match status" value="1"/>
</dbReference>
<dbReference type="GO" id="GO:0006541">
    <property type="term" value="P:glutamine metabolic process"/>
    <property type="evidence" value="ECO:0007669"/>
    <property type="project" value="InterPro"/>
</dbReference>
<evidence type="ECO:0000256" key="6">
    <source>
        <dbReference type="ARBA" id="ARBA00022741"/>
    </source>
</evidence>
<comment type="pathway">
    <text evidence="1">Pyrimidine metabolism; UMP biosynthesis via de novo pathway; (S)-dihydroorotate from bicarbonate: step 1/3.</text>
</comment>
<dbReference type="Pfam" id="PF00988">
    <property type="entry name" value="CPSase_sm_chain"/>
    <property type="match status" value="1"/>
</dbReference>
<comment type="similarity">
    <text evidence="3">Belongs to the CarA family.</text>
</comment>
<dbReference type="SUPFAM" id="SSF52317">
    <property type="entry name" value="Class I glutamine amidotransferase-like"/>
    <property type="match status" value="1"/>
</dbReference>
<evidence type="ECO:0000313" key="14">
    <source>
        <dbReference type="EMBL" id="VAX36694.1"/>
    </source>
</evidence>
<evidence type="ECO:0000256" key="2">
    <source>
        <dbReference type="ARBA" id="ARBA00005077"/>
    </source>
</evidence>
<accession>A0A3B1DKW9</accession>
<dbReference type="HAMAP" id="MF_01209">
    <property type="entry name" value="CPSase_S_chain"/>
    <property type="match status" value="1"/>
</dbReference>
<dbReference type="AlphaFoldDB" id="A0A3B1DKW9"/>
<dbReference type="SMART" id="SM01097">
    <property type="entry name" value="CPSase_sm_chain"/>
    <property type="match status" value="1"/>
</dbReference>
<dbReference type="InterPro" id="IPR006274">
    <property type="entry name" value="CarbamoylP_synth_ssu"/>
</dbReference>
<organism evidence="14">
    <name type="scientific">hydrothermal vent metagenome</name>
    <dbReference type="NCBI Taxonomy" id="652676"/>
    <lineage>
        <taxon>unclassified sequences</taxon>
        <taxon>metagenomes</taxon>
        <taxon>ecological metagenomes</taxon>
    </lineage>
</organism>
<keyword evidence="6" id="KW-0547">Nucleotide-binding</keyword>
<evidence type="ECO:0000256" key="11">
    <source>
        <dbReference type="ARBA" id="ARBA00048816"/>
    </source>
</evidence>
<dbReference type="PRINTS" id="PR00097">
    <property type="entry name" value="ANTSNTHASEII"/>
</dbReference>
<sequence>MIQASQEDPAVMISKNFETEFMHKAILYFEDGTSFLGQSLSVSGDSAGEVVFNTSMTGYQEILTDPSYAGQIVTMTYPLIGNYGVNKEDIESAGVHVKGFIVKEFCRTHSNYRSTQSLIDYLDDNNIIAIEGVDTRALTRHLRVKGAMKAIISTEDFDSEILEAKLANVPSMEGADWVKEVTTKKKYIYENRDSDYFLKKGTEKNSRCPYFRVAAIDCGIKYNILRILDDLGCEVHVFPASASVEEINAINPEGLFVSNGPGDPAAVPYVAETVKQFLGKVPVFGICLGHQILGLALGGKTYKLKFGHHGANHPVKDLMNNRIGITSQNHGFCVDAKSFNDDEIEVVHVNLNDQTVEGIRHKTKPIISFQHHPEAAPGPHDVQYLFKQFIKMMDK</sequence>
<evidence type="ECO:0000256" key="7">
    <source>
        <dbReference type="ARBA" id="ARBA00022840"/>
    </source>
</evidence>
<keyword evidence="5 14" id="KW-0436">Ligase</keyword>
<evidence type="ECO:0000256" key="8">
    <source>
        <dbReference type="ARBA" id="ARBA00022962"/>
    </source>
</evidence>